<sequence>MVHVEEAIQIPRDFEGFGEESHDCQWPNGARIAVSFILNYEEGGERSWYDGDGLSEPYLWEKGSSTGADKPGGRNLNSEHDFEYGSRAGCWRIFRLMKEFGWNMTLWAIAKAMERNPEFAKACVREGHEIGAHGLRWLNFWDYTLEEDKKYIKDTWEALHAATGEMPVGFYFGRGTPNTHVLVPTVLKAMGHKLLYSSECYNDDVPYWVDLPSESSLPAKDREGLLMLPYNYDCNDGKFHMAPGFGSSAGQDYEAYLKSTFDMLYREGGKMMNIPMHSRIVGKAGRAEALRRFMLYVQGKEGVWVATRREIAMHYRKNFPYQVGSRSGGTATSE</sequence>
<evidence type="ECO:0000259" key="1">
    <source>
        <dbReference type="PROSITE" id="PS51677"/>
    </source>
</evidence>
<dbReference type="AlphaFoldDB" id="A0A6A6XFB3"/>
<dbReference type="EMBL" id="MU001868">
    <property type="protein sequence ID" value="KAF2795122.1"/>
    <property type="molecule type" value="Genomic_DNA"/>
</dbReference>
<dbReference type="Pfam" id="PF01522">
    <property type="entry name" value="Polysacc_deac_1"/>
    <property type="match status" value="1"/>
</dbReference>
<organism evidence="2 3">
    <name type="scientific">Melanomma pulvis-pyrius CBS 109.77</name>
    <dbReference type="NCBI Taxonomy" id="1314802"/>
    <lineage>
        <taxon>Eukaryota</taxon>
        <taxon>Fungi</taxon>
        <taxon>Dikarya</taxon>
        <taxon>Ascomycota</taxon>
        <taxon>Pezizomycotina</taxon>
        <taxon>Dothideomycetes</taxon>
        <taxon>Pleosporomycetidae</taxon>
        <taxon>Pleosporales</taxon>
        <taxon>Melanommataceae</taxon>
        <taxon>Melanomma</taxon>
    </lineage>
</organism>
<reference evidence="2" key="1">
    <citation type="journal article" date="2020" name="Stud. Mycol.">
        <title>101 Dothideomycetes genomes: a test case for predicting lifestyles and emergence of pathogens.</title>
        <authorList>
            <person name="Haridas S."/>
            <person name="Albert R."/>
            <person name="Binder M."/>
            <person name="Bloem J."/>
            <person name="Labutti K."/>
            <person name="Salamov A."/>
            <person name="Andreopoulos B."/>
            <person name="Baker S."/>
            <person name="Barry K."/>
            <person name="Bills G."/>
            <person name="Bluhm B."/>
            <person name="Cannon C."/>
            <person name="Castanera R."/>
            <person name="Culley D."/>
            <person name="Daum C."/>
            <person name="Ezra D."/>
            <person name="Gonzalez J."/>
            <person name="Henrissat B."/>
            <person name="Kuo A."/>
            <person name="Liang C."/>
            <person name="Lipzen A."/>
            <person name="Lutzoni F."/>
            <person name="Magnuson J."/>
            <person name="Mondo S."/>
            <person name="Nolan M."/>
            <person name="Ohm R."/>
            <person name="Pangilinan J."/>
            <person name="Park H.-J."/>
            <person name="Ramirez L."/>
            <person name="Alfaro M."/>
            <person name="Sun H."/>
            <person name="Tritt A."/>
            <person name="Yoshinaga Y."/>
            <person name="Zwiers L.-H."/>
            <person name="Turgeon B."/>
            <person name="Goodwin S."/>
            <person name="Spatafora J."/>
            <person name="Crous P."/>
            <person name="Grigoriev I."/>
        </authorList>
    </citation>
    <scope>NUCLEOTIDE SEQUENCE</scope>
    <source>
        <strain evidence="2">CBS 109.77</strain>
    </source>
</reference>
<feature type="domain" description="NodB homology" evidence="1">
    <location>
        <begin position="74"/>
        <end position="306"/>
    </location>
</feature>
<keyword evidence="3" id="KW-1185">Reference proteome</keyword>
<dbReference type="Proteomes" id="UP000799757">
    <property type="component" value="Unassembled WGS sequence"/>
</dbReference>
<accession>A0A6A6XFB3</accession>
<dbReference type="OrthoDB" id="9970124at2759"/>
<dbReference type="GO" id="GO:0016810">
    <property type="term" value="F:hydrolase activity, acting on carbon-nitrogen (but not peptide) bonds"/>
    <property type="evidence" value="ECO:0007669"/>
    <property type="project" value="InterPro"/>
</dbReference>
<protein>
    <submittedName>
        <fullName evidence="2">Carbohydrate esterase family 4 protein</fullName>
    </submittedName>
</protein>
<gene>
    <name evidence="2" type="ORF">K505DRAFT_273821</name>
</gene>
<dbReference type="SUPFAM" id="SSF88713">
    <property type="entry name" value="Glycoside hydrolase/deacetylase"/>
    <property type="match status" value="1"/>
</dbReference>
<dbReference type="PANTHER" id="PTHR43123:SF3">
    <property type="entry name" value="NODB HOMOLOGY DOMAIN-CONTAINING PROTEIN"/>
    <property type="match status" value="1"/>
</dbReference>
<proteinExistence type="predicted"/>
<dbReference type="GO" id="GO:0005975">
    <property type="term" value="P:carbohydrate metabolic process"/>
    <property type="evidence" value="ECO:0007669"/>
    <property type="project" value="InterPro"/>
</dbReference>
<name>A0A6A6XFB3_9PLEO</name>
<evidence type="ECO:0000313" key="3">
    <source>
        <dbReference type="Proteomes" id="UP000799757"/>
    </source>
</evidence>
<dbReference type="InterPro" id="IPR002509">
    <property type="entry name" value="NODB_dom"/>
</dbReference>
<dbReference type="InterPro" id="IPR011330">
    <property type="entry name" value="Glyco_hydro/deAcase_b/a-brl"/>
</dbReference>
<dbReference type="PROSITE" id="PS51677">
    <property type="entry name" value="NODB"/>
    <property type="match status" value="1"/>
</dbReference>
<dbReference type="PANTHER" id="PTHR43123">
    <property type="entry name" value="POLYSACCHARIDE DEACETYLASE-RELATED"/>
    <property type="match status" value="1"/>
</dbReference>
<evidence type="ECO:0000313" key="2">
    <source>
        <dbReference type="EMBL" id="KAF2795122.1"/>
    </source>
</evidence>
<dbReference type="Gene3D" id="3.20.20.370">
    <property type="entry name" value="Glycoside hydrolase/deacetylase"/>
    <property type="match status" value="1"/>
</dbReference>